<dbReference type="PROSITE" id="PS50011">
    <property type="entry name" value="PROTEIN_KINASE_DOM"/>
    <property type="match status" value="1"/>
</dbReference>
<dbReference type="GO" id="GO:0004672">
    <property type="term" value="F:protein kinase activity"/>
    <property type="evidence" value="ECO:0007669"/>
    <property type="project" value="InterPro"/>
</dbReference>
<dbReference type="Gene3D" id="1.10.8.430">
    <property type="entry name" value="Helical domain of apoptotic protease-activating factors"/>
    <property type="match status" value="2"/>
</dbReference>
<feature type="domain" description="Protein kinase" evidence="2">
    <location>
        <begin position="221"/>
        <end position="525"/>
    </location>
</feature>
<dbReference type="PANTHER" id="PTHR11017:SF479">
    <property type="entry name" value="DISEASE RESISTANCE PROTEIN (TIR-NBS-LRR CLASS) FAMILY"/>
    <property type="match status" value="1"/>
</dbReference>
<dbReference type="InterPro" id="IPR042197">
    <property type="entry name" value="Apaf_helical"/>
</dbReference>
<dbReference type="Proteomes" id="UP001386955">
    <property type="component" value="Unassembled WGS sequence"/>
</dbReference>
<organism evidence="3 4">
    <name type="scientific">Psophocarpus tetragonolobus</name>
    <name type="common">Winged bean</name>
    <name type="synonym">Dolichos tetragonolobus</name>
    <dbReference type="NCBI Taxonomy" id="3891"/>
    <lineage>
        <taxon>Eukaryota</taxon>
        <taxon>Viridiplantae</taxon>
        <taxon>Streptophyta</taxon>
        <taxon>Embryophyta</taxon>
        <taxon>Tracheophyta</taxon>
        <taxon>Spermatophyta</taxon>
        <taxon>Magnoliopsida</taxon>
        <taxon>eudicotyledons</taxon>
        <taxon>Gunneridae</taxon>
        <taxon>Pentapetalae</taxon>
        <taxon>rosids</taxon>
        <taxon>fabids</taxon>
        <taxon>Fabales</taxon>
        <taxon>Fabaceae</taxon>
        <taxon>Papilionoideae</taxon>
        <taxon>50 kb inversion clade</taxon>
        <taxon>NPAAA clade</taxon>
        <taxon>indigoferoid/millettioid clade</taxon>
        <taxon>Phaseoleae</taxon>
        <taxon>Psophocarpus</taxon>
    </lineage>
</organism>
<dbReference type="GO" id="GO:0006952">
    <property type="term" value="P:defense response"/>
    <property type="evidence" value="ECO:0007669"/>
    <property type="project" value="InterPro"/>
</dbReference>
<proteinExistence type="predicted"/>
<comment type="caution">
    <text evidence="3">The sequence shown here is derived from an EMBL/GenBank/DDBJ whole genome shotgun (WGS) entry which is preliminary data.</text>
</comment>
<dbReference type="SUPFAM" id="SSF52540">
    <property type="entry name" value="P-loop containing nucleoside triphosphate hydrolases"/>
    <property type="match status" value="2"/>
</dbReference>
<evidence type="ECO:0000256" key="1">
    <source>
        <dbReference type="ARBA" id="ARBA00022737"/>
    </source>
</evidence>
<dbReference type="PANTHER" id="PTHR11017">
    <property type="entry name" value="LEUCINE-RICH REPEAT-CONTAINING PROTEIN"/>
    <property type="match status" value="1"/>
</dbReference>
<protein>
    <recommendedName>
        <fullName evidence="2">Protein kinase domain-containing protein</fullName>
    </recommendedName>
</protein>
<dbReference type="Gene3D" id="3.40.50.300">
    <property type="entry name" value="P-loop containing nucleotide triphosphate hydrolases"/>
    <property type="match status" value="1"/>
</dbReference>
<dbReference type="GO" id="GO:0043531">
    <property type="term" value="F:ADP binding"/>
    <property type="evidence" value="ECO:0007669"/>
    <property type="project" value="InterPro"/>
</dbReference>
<keyword evidence="1" id="KW-0677">Repeat</keyword>
<keyword evidence="4" id="KW-1185">Reference proteome</keyword>
<dbReference type="PRINTS" id="PR00364">
    <property type="entry name" value="DISEASERSIST"/>
</dbReference>
<reference evidence="3 4" key="1">
    <citation type="submission" date="2024-01" db="EMBL/GenBank/DDBJ databases">
        <title>The genomes of 5 underutilized Papilionoideae crops provide insights into root nodulation and disease resistanc.</title>
        <authorList>
            <person name="Jiang F."/>
        </authorList>
    </citation>
    <scope>NUCLEOTIDE SEQUENCE [LARGE SCALE GENOMIC DNA]</scope>
    <source>
        <strain evidence="3">DUOXIRENSHENG_FW03</strain>
        <tissue evidence="3">Leaves</tissue>
    </source>
</reference>
<evidence type="ECO:0000313" key="4">
    <source>
        <dbReference type="Proteomes" id="UP001386955"/>
    </source>
</evidence>
<dbReference type="AlphaFoldDB" id="A0AAN9RS09"/>
<evidence type="ECO:0000259" key="2">
    <source>
        <dbReference type="PROSITE" id="PS50011"/>
    </source>
</evidence>
<name>A0AAN9RS09_PSOTE</name>
<dbReference type="InterPro" id="IPR027417">
    <property type="entry name" value="P-loop_NTPase"/>
</dbReference>
<dbReference type="SUPFAM" id="SSF46785">
    <property type="entry name" value="Winged helix' DNA-binding domain"/>
    <property type="match status" value="1"/>
</dbReference>
<dbReference type="Pfam" id="PF23282">
    <property type="entry name" value="WHD_ROQ1"/>
    <property type="match status" value="1"/>
</dbReference>
<dbReference type="GO" id="GO:0005524">
    <property type="term" value="F:ATP binding"/>
    <property type="evidence" value="ECO:0007669"/>
    <property type="project" value="InterPro"/>
</dbReference>
<sequence length="525" mass="59662">MEGGDHQYSSGANKAKFYKSAPKRMGNKKLLVVLDDIDTSEQIKYLVGKPICFGERRRVIITIRYKHVLKSGGVGQIYEAMLMDPRDSLKLFCLNAFDGNQPEKGYEKLSKEVVKVAGDNPLALTVLGADFHSRRTIKSWECALSKIKKYPIQKIQRVLRYGYDELHDVEKEAFLDIAFFYKEEDKDYVIRELDAYGFHGTSAIDILQQKALITISNDNKIHMHELIGEMGLEIVRQESTKYPEGRSRLKDREDVNKVLSKKRETDKVEAIEIDSSQIATLSSQADILKNMSSLRLLKINYPLHLSFLCHQAMFKDCFSHIKRSKTTEHNSLCNGNIELRNLEGSDVDKNVPDQLLCLRASYYLKLSKGMGRDNGKPKLRILFDGLKFSQLISLDKLYYSVTLSDFGLAITYGSQSKKNINLSGTMRYVAPGYLLDGRKPVEKLAPAHGICTKSSNVYLLRGLLEEDSISLFVKLAFKEGKEKKYPQLLEIEREILKKCRGIPLAVKTLGSSLISRFDRKKSGSR</sequence>
<gene>
    <name evidence="3" type="ORF">VNO78_34357</name>
</gene>
<evidence type="ECO:0000313" key="3">
    <source>
        <dbReference type="EMBL" id="KAK7379668.1"/>
    </source>
</evidence>
<dbReference type="InterPro" id="IPR058192">
    <property type="entry name" value="WHD_ROQ1-like"/>
</dbReference>
<dbReference type="InterPro" id="IPR000719">
    <property type="entry name" value="Prot_kinase_dom"/>
</dbReference>
<dbReference type="InterPro" id="IPR044974">
    <property type="entry name" value="Disease_R_plants"/>
</dbReference>
<dbReference type="InterPro" id="IPR036390">
    <property type="entry name" value="WH_DNA-bd_sf"/>
</dbReference>
<dbReference type="EMBL" id="JAYMYS010000017">
    <property type="protein sequence ID" value="KAK7379668.1"/>
    <property type="molecule type" value="Genomic_DNA"/>
</dbReference>
<accession>A0AAN9RS09</accession>